<dbReference type="InterPro" id="IPR023214">
    <property type="entry name" value="HAD_sf"/>
</dbReference>
<dbReference type="SUPFAM" id="SSF56784">
    <property type="entry name" value="HAD-like"/>
    <property type="match status" value="1"/>
</dbReference>
<dbReference type="Pfam" id="PF13242">
    <property type="entry name" value="Hydrolase_like"/>
    <property type="match status" value="1"/>
</dbReference>
<organism evidence="8 9">
    <name type="scientific">Actinomadura rubrisoli</name>
    <dbReference type="NCBI Taxonomy" id="2530368"/>
    <lineage>
        <taxon>Bacteria</taxon>
        <taxon>Bacillati</taxon>
        <taxon>Actinomycetota</taxon>
        <taxon>Actinomycetes</taxon>
        <taxon>Streptosporangiales</taxon>
        <taxon>Thermomonosporaceae</taxon>
        <taxon>Actinomadura</taxon>
    </lineage>
</organism>
<comment type="subcellular location">
    <subcellularLocation>
        <location evidence="1">Cytoplasm</location>
    </subcellularLocation>
</comment>
<evidence type="ECO:0000256" key="5">
    <source>
        <dbReference type="ARBA" id="ARBA00022801"/>
    </source>
</evidence>
<dbReference type="GO" id="GO:0005737">
    <property type="term" value="C:cytoplasm"/>
    <property type="evidence" value="ECO:0007669"/>
    <property type="project" value="UniProtKB-SubCell"/>
</dbReference>
<sequence length="204" mass="22487">MTRRPAVFLDRDGVINDLSYDPDHGTVDSPLSPERFKLSDTAPEALRLLGKAGYALVVVSNQPAVAKGKMTLPALDAITTRMRRELALHDVLLDAVYYCLHHPRALLPHLRVACRCRKPEPGLLLKSADDLRLGLSASWMVGDGLTDLQAGRRAGCRNVWIGNWKCEHCQISGDTGAWPDLRAATLLDAARLITTERTFDADLH</sequence>
<keyword evidence="4" id="KW-0479">Metal-binding</keyword>
<comment type="similarity">
    <text evidence="2">Belongs to the GmhB family.</text>
</comment>
<dbReference type="NCBIfam" id="TIGR01662">
    <property type="entry name" value="HAD-SF-IIIA"/>
    <property type="match status" value="1"/>
</dbReference>
<evidence type="ECO:0000313" key="9">
    <source>
        <dbReference type="Proteomes" id="UP000294513"/>
    </source>
</evidence>
<dbReference type="InterPro" id="IPR004446">
    <property type="entry name" value="Heptose_bisP_phosphatase"/>
</dbReference>
<keyword evidence="9" id="KW-1185">Reference proteome</keyword>
<evidence type="ECO:0000256" key="1">
    <source>
        <dbReference type="ARBA" id="ARBA00004496"/>
    </source>
</evidence>
<evidence type="ECO:0000256" key="3">
    <source>
        <dbReference type="ARBA" id="ARBA00022490"/>
    </source>
</evidence>
<dbReference type="NCBIfam" id="TIGR01656">
    <property type="entry name" value="Histidinol-ppas"/>
    <property type="match status" value="1"/>
</dbReference>
<reference evidence="8 9" key="1">
    <citation type="submission" date="2019-03" db="EMBL/GenBank/DDBJ databases">
        <title>Draft genome sequences of novel Actinobacteria.</title>
        <authorList>
            <person name="Sahin N."/>
            <person name="Ay H."/>
            <person name="Saygin H."/>
        </authorList>
    </citation>
    <scope>NUCLEOTIDE SEQUENCE [LARGE SCALE GENOMIC DNA]</scope>
    <source>
        <strain evidence="8 9">H3C3</strain>
    </source>
</reference>
<dbReference type="InterPro" id="IPR006549">
    <property type="entry name" value="HAD-SF_hydro_IIIA"/>
</dbReference>
<dbReference type="AlphaFoldDB" id="A0A4R5CD68"/>
<protein>
    <recommendedName>
        <fullName evidence="7">D,D-heptose 1,7-bisphosphate phosphatase</fullName>
    </recommendedName>
</protein>
<dbReference type="PANTHER" id="PTHR42891">
    <property type="entry name" value="D-GLYCERO-BETA-D-MANNO-HEPTOSE-1,7-BISPHOSPHATE 7-PHOSPHATASE"/>
    <property type="match status" value="1"/>
</dbReference>
<dbReference type="GO" id="GO:0016791">
    <property type="term" value="F:phosphatase activity"/>
    <property type="evidence" value="ECO:0007669"/>
    <property type="project" value="InterPro"/>
</dbReference>
<dbReference type="GO" id="GO:0005975">
    <property type="term" value="P:carbohydrate metabolic process"/>
    <property type="evidence" value="ECO:0007669"/>
    <property type="project" value="InterPro"/>
</dbReference>
<gene>
    <name evidence="8" type="ORF">E1298_02095</name>
</gene>
<dbReference type="RefSeq" id="WP_131889014.1">
    <property type="nucleotide sequence ID" value="NZ_SMKU01000004.1"/>
</dbReference>
<evidence type="ECO:0000313" key="8">
    <source>
        <dbReference type="EMBL" id="TDD96796.1"/>
    </source>
</evidence>
<dbReference type="InterPro" id="IPR006543">
    <property type="entry name" value="Histidinol-phos"/>
</dbReference>
<dbReference type="InterPro" id="IPR036412">
    <property type="entry name" value="HAD-like_sf"/>
</dbReference>
<evidence type="ECO:0000256" key="2">
    <source>
        <dbReference type="ARBA" id="ARBA00005628"/>
    </source>
</evidence>
<keyword evidence="5 8" id="KW-0378">Hydrolase</keyword>
<proteinExistence type="inferred from homology"/>
<comment type="caution">
    <text evidence="8">The sequence shown here is derived from an EMBL/GenBank/DDBJ whole genome shotgun (WGS) entry which is preliminary data.</text>
</comment>
<dbReference type="OrthoDB" id="3680851at2"/>
<evidence type="ECO:0000256" key="7">
    <source>
        <dbReference type="ARBA" id="ARBA00031828"/>
    </source>
</evidence>
<evidence type="ECO:0000256" key="4">
    <source>
        <dbReference type="ARBA" id="ARBA00022723"/>
    </source>
</evidence>
<keyword evidence="6" id="KW-0119">Carbohydrate metabolism</keyword>
<dbReference type="Proteomes" id="UP000294513">
    <property type="component" value="Unassembled WGS sequence"/>
</dbReference>
<accession>A0A4R5CD68</accession>
<dbReference type="PANTHER" id="PTHR42891:SF1">
    <property type="entry name" value="D-GLYCERO-BETA-D-MANNO-HEPTOSE-1,7-BISPHOSPHATE 7-PHOSPHATASE"/>
    <property type="match status" value="1"/>
</dbReference>
<dbReference type="CDD" id="cd07503">
    <property type="entry name" value="HAD_HisB-N"/>
    <property type="match status" value="1"/>
</dbReference>
<evidence type="ECO:0000256" key="6">
    <source>
        <dbReference type="ARBA" id="ARBA00023277"/>
    </source>
</evidence>
<keyword evidence="3" id="KW-0963">Cytoplasm</keyword>
<dbReference type="GO" id="GO:0046872">
    <property type="term" value="F:metal ion binding"/>
    <property type="evidence" value="ECO:0007669"/>
    <property type="project" value="UniProtKB-KW"/>
</dbReference>
<dbReference type="Gene3D" id="3.40.50.1000">
    <property type="entry name" value="HAD superfamily/HAD-like"/>
    <property type="match status" value="1"/>
</dbReference>
<name>A0A4R5CD68_9ACTN</name>
<dbReference type="EMBL" id="SMKU01000004">
    <property type="protein sequence ID" value="TDD96796.1"/>
    <property type="molecule type" value="Genomic_DNA"/>
</dbReference>